<dbReference type="PANTHER" id="PTHR30204">
    <property type="entry name" value="REDOX-CYCLING DRUG-SENSING TRANSCRIPTIONAL ACTIVATOR SOXR"/>
    <property type="match status" value="1"/>
</dbReference>
<dbReference type="SMART" id="SM00871">
    <property type="entry name" value="AraC_E_bind"/>
    <property type="match status" value="1"/>
</dbReference>
<evidence type="ECO:0000313" key="3">
    <source>
        <dbReference type="EMBL" id="MEV0974267.1"/>
    </source>
</evidence>
<dbReference type="InterPro" id="IPR029442">
    <property type="entry name" value="GyrI-like"/>
</dbReference>
<gene>
    <name evidence="3" type="ORF">AB0I59_37210</name>
</gene>
<dbReference type="RefSeq" id="WP_358140666.1">
    <property type="nucleotide sequence ID" value="NZ_JBFALK010000028.1"/>
</dbReference>
<dbReference type="SUPFAM" id="SSF55136">
    <property type="entry name" value="Probable bacterial effector-binding domain"/>
    <property type="match status" value="1"/>
</dbReference>
<proteinExistence type="predicted"/>
<feature type="domain" description="HTH merR-type" evidence="2">
    <location>
        <begin position="9"/>
        <end position="79"/>
    </location>
</feature>
<dbReference type="Proteomes" id="UP001551675">
    <property type="component" value="Unassembled WGS sequence"/>
</dbReference>
<dbReference type="InterPro" id="IPR010499">
    <property type="entry name" value="AraC_E-bd"/>
</dbReference>
<accession>A0ABV3GRL0</accession>
<reference evidence="3 4" key="1">
    <citation type="submission" date="2024-06" db="EMBL/GenBank/DDBJ databases">
        <title>The Natural Products Discovery Center: Release of the First 8490 Sequenced Strains for Exploring Actinobacteria Biosynthetic Diversity.</title>
        <authorList>
            <person name="Kalkreuter E."/>
            <person name="Kautsar S.A."/>
            <person name="Yang D."/>
            <person name="Bader C.D."/>
            <person name="Teijaro C.N."/>
            <person name="Fluegel L."/>
            <person name="Davis C.M."/>
            <person name="Simpson J.R."/>
            <person name="Lauterbach L."/>
            <person name="Steele A.D."/>
            <person name="Gui C."/>
            <person name="Meng S."/>
            <person name="Li G."/>
            <person name="Viehrig K."/>
            <person name="Ye F."/>
            <person name="Su P."/>
            <person name="Kiefer A.F."/>
            <person name="Nichols A."/>
            <person name="Cepeda A.J."/>
            <person name="Yan W."/>
            <person name="Fan B."/>
            <person name="Jiang Y."/>
            <person name="Adhikari A."/>
            <person name="Zheng C.-J."/>
            <person name="Schuster L."/>
            <person name="Cowan T.M."/>
            <person name="Smanski M.J."/>
            <person name="Chevrette M.G."/>
            <person name="De Carvalho L.P.S."/>
            <person name="Shen B."/>
        </authorList>
    </citation>
    <scope>NUCLEOTIDE SEQUENCE [LARGE SCALE GENOMIC DNA]</scope>
    <source>
        <strain evidence="3 4">NPDC050100</strain>
    </source>
</reference>
<comment type="caution">
    <text evidence="3">The sequence shown here is derived from an EMBL/GenBank/DDBJ whole genome shotgun (WGS) entry which is preliminary data.</text>
</comment>
<sequence length="335" mass="35196">MLDRVNDDLLSIGQFARLARLSVKQLRNYADLGLLEPVLIDPDSGYRYYRAGQARAALAIGLLRSLDVPLAVIATVIGPMVDTGETLNPVPADQVADAGSPRTGDRRAAAALARVRDDLETELARRRRTLQTLERILESGLPAPQVSVVTEPPRRVAVLRDVAATPEEIGRVTSACVARLLAALGQGAGPERAAESGTGGGPVWLIGLFPVDFGDTIPVTVAVVLPGTVVPGGHGHGAPPGTSLDILPGGTFARATHVGPYDQIALTAHALLAWCAERGHLPAGPLREVYVSDPSTTPSERLVTHLMIPLAAAPTPWPSCPARADLPSAWWGTRG</sequence>
<evidence type="ECO:0000256" key="1">
    <source>
        <dbReference type="ARBA" id="ARBA00023125"/>
    </source>
</evidence>
<dbReference type="PROSITE" id="PS50937">
    <property type="entry name" value="HTH_MERR_2"/>
    <property type="match status" value="1"/>
</dbReference>
<dbReference type="InterPro" id="IPR009061">
    <property type="entry name" value="DNA-bd_dom_put_sf"/>
</dbReference>
<protein>
    <submittedName>
        <fullName evidence="3">GyrI-like domain-containing protein</fullName>
    </submittedName>
</protein>
<dbReference type="InterPro" id="IPR047057">
    <property type="entry name" value="MerR_fam"/>
</dbReference>
<dbReference type="PANTHER" id="PTHR30204:SF97">
    <property type="entry name" value="MERR FAMILY REGULATORY PROTEIN"/>
    <property type="match status" value="1"/>
</dbReference>
<evidence type="ECO:0000259" key="2">
    <source>
        <dbReference type="PROSITE" id="PS50937"/>
    </source>
</evidence>
<dbReference type="Gene3D" id="3.20.80.10">
    <property type="entry name" value="Regulatory factor, effector binding domain"/>
    <property type="match status" value="1"/>
</dbReference>
<keyword evidence="4" id="KW-1185">Reference proteome</keyword>
<dbReference type="SMART" id="SM00422">
    <property type="entry name" value="HTH_MERR"/>
    <property type="match status" value="1"/>
</dbReference>
<keyword evidence="1" id="KW-0238">DNA-binding</keyword>
<dbReference type="Pfam" id="PF00376">
    <property type="entry name" value="MerR"/>
    <property type="match status" value="1"/>
</dbReference>
<organism evidence="3 4">
    <name type="scientific">Microtetraspora glauca</name>
    <dbReference type="NCBI Taxonomy" id="1996"/>
    <lineage>
        <taxon>Bacteria</taxon>
        <taxon>Bacillati</taxon>
        <taxon>Actinomycetota</taxon>
        <taxon>Actinomycetes</taxon>
        <taxon>Streptosporangiales</taxon>
        <taxon>Streptosporangiaceae</taxon>
        <taxon>Microtetraspora</taxon>
    </lineage>
</organism>
<dbReference type="EMBL" id="JBFALK010000028">
    <property type="protein sequence ID" value="MEV0974267.1"/>
    <property type="molecule type" value="Genomic_DNA"/>
</dbReference>
<dbReference type="InterPro" id="IPR000551">
    <property type="entry name" value="MerR-type_HTH_dom"/>
</dbReference>
<dbReference type="Pfam" id="PF06445">
    <property type="entry name" value="GyrI-like"/>
    <property type="match status" value="1"/>
</dbReference>
<dbReference type="InterPro" id="IPR011256">
    <property type="entry name" value="Reg_factor_effector_dom_sf"/>
</dbReference>
<evidence type="ECO:0000313" key="4">
    <source>
        <dbReference type="Proteomes" id="UP001551675"/>
    </source>
</evidence>
<name>A0ABV3GRL0_MICGL</name>
<dbReference type="Gene3D" id="1.10.1660.10">
    <property type="match status" value="1"/>
</dbReference>
<dbReference type="SUPFAM" id="SSF46955">
    <property type="entry name" value="Putative DNA-binding domain"/>
    <property type="match status" value="1"/>
</dbReference>